<organism evidence="5 6">
    <name type="scientific">Marinobacterium lacunae</name>
    <dbReference type="NCBI Taxonomy" id="1232683"/>
    <lineage>
        <taxon>Bacteria</taxon>
        <taxon>Pseudomonadati</taxon>
        <taxon>Pseudomonadota</taxon>
        <taxon>Gammaproteobacteria</taxon>
        <taxon>Oceanospirillales</taxon>
        <taxon>Oceanospirillaceae</taxon>
        <taxon>Marinobacterium</taxon>
    </lineage>
</organism>
<dbReference type="Gene3D" id="1.20.120.530">
    <property type="entry name" value="GntR ligand-binding domain-like"/>
    <property type="match status" value="1"/>
</dbReference>
<comment type="caution">
    <text evidence="5">The sequence shown here is derived from an EMBL/GenBank/DDBJ whole genome shotgun (WGS) entry which is preliminary data.</text>
</comment>
<reference evidence="5 6" key="1">
    <citation type="submission" date="2014-04" db="EMBL/GenBank/DDBJ databases">
        <title>Marinobacterium kochiensis sp. nov., isolated from sediment sample collected from Kochi backwaters in Kerala, India.</title>
        <authorList>
            <person name="Singh A."/>
            <person name="Pinnaka A.K."/>
        </authorList>
    </citation>
    <scope>NUCLEOTIDE SEQUENCE [LARGE SCALE GENOMIC DNA]</scope>
    <source>
        <strain evidence="5 6">AK27</strain>
    </source>
</reference>
<protein>
    <submittedName>
        <fullName evidence="5">Transcriptional regulator, GntR family</fullName>
    </submittedName>
</protein>
<dbReference type="PROSITE" id="PS50949">
    <property type="entry name" value="HTH_GNTR"/>
    <property type="match status" value="1"/>
</dbReference>
<dbReference type="PATRIC" id="fig|1232683.4.peg.204"/>
<dbReference type="InterPro" id="IPR036390">
    <property type="entry name" value="WH_DNA-bd_sf"/>
</dbReference>
<dbReference type="AlphaFoldDB" id="A0A081G4I1"/>
<dbReference type="GO" id="GO:0003700">
    <property type="term" value="F:DNA-binding transcription factor activity"/>
    <property type="evidence" value="ECO:0007669"/>
    <property type="project" value="InterPro"/>
</dbReference>
<dbReference type="InterPro" id="IPR008920">
    <property type="entry name" value="TF_FadR/GntR_C"/>
</dbReference>
<dbReference type="Gene3D" id="1.10.10.10">
    <property type="entry name" value="Winged helix-like DNA-binding domain superfamily/Winged helix DNA-binding domain"/>
    <property type="match status" value="1"/>
</dbReference>
<keyword evidence="3" id="KW-0804">Transcription</keyword>
<dbReference type="InterPro" id="IPR000524">
    <property type="entry name" value="Tscrpt_reg_HTH_GntR"/>
</dbReference>
<dbReference type="Pfam" id="PF00392">
    <property type="entry name" value="GntR"/>
    <property type="match status" value="1"/>
</dbReference>
<gene>
    <name evidence="5" type="ORF">ADIMK_0208</name>
</gene>
<dbReference type="PANTHER" id="PTHR43537">
    <property type="entry name" value="TRANSCRIPTIONAL REGULATOR, GNTR FAMILY"/>
    <property type="match status" value="1"/>
</dbReference>
<evidence type="ECO:0000256" key="1">
    <source>
        <dbReference type="ARBA" id="ARBA00023015"/>
    </source>
</evidence>
<keyword evidence="6" id="KW-1185">Reference proteome</keyword>
<dbReference type="GO" id="GO:0003677">
    <property type="term" value="F:DNA binding"/>
    <property type="evidence" value="ECO:0007669"/>
    <property type="project" value="UniProtKB-KW"/>
</dbReference>
<dbReference type="InterPro" id="IPR011711">
    <property type="entry name" value="GntR_C"/>
</dbReference>
<dbReference type="eggNOG" id="COG1802">
    <property type="taxonomic scope" value="Bacteria"/>
</dbReference>
<dbReference type="InterPro" id="IPR036388">
    <property type="entry name" value="WH-like_DNA-bd_sf"/>
</dbReference>
<evidence type="ECO:0000256" key="2">
    <source>
        <dbReference type="ARBA" id="ARBA00023125"/>
    </source>
</evidence>
<evidence type="ECO:0000313" key="6">
    <source>
        <dbReference type="Proteomes" id="UP000028252"/>
    </source>
</evidence>
<dbReference type="STRING" id="1232683.ADIMK_0208"/>
<sequence length="238" mass="27198">MKPVDVTQLLQQSSLVSDRSRSAVDRVYDDLHRRIVDLELPPDTTLTRGELCSDYDVSLTPVREALLRLEQLGLVKIYPQSRTIVTRIEVSRLKQSHFLREALECEVVRRLALEHDAALITKLHAIIDLQEQCAADPEQIATFSKLDELFHEILFKAVDQLPLFTLSRSMLGHMARVRRLDLPSEGKTRNVIEVHRHIVDSIASGDPQQAMEVMREHLQGTIARIGTLRQAYPDFFTD</sequence>
<evidence type="ECO:0000313" key="5">
    <source>
        <dbReference type="EMBL" id="KEA65686.1"/>
    </source>
</evidence>
<dbReference type="EMBL" id="JMQN01000007">
    <property type="protein sequence ID" value="KEA65686.1"/>
    <property type="molecule type" value="Genomic_DNA"/>
</dbReference>
<dbReference type="Pfam" id="PF07729">
    <property type="entry name" value="FCD"/>
    <property type="match status" value="1"/>
</dbReference>
<evidence type="ECO:0000259" key="4">
    <source>
        <dbReference type="PROSITE" id="PS50949"/>
    </source>
</evidence>
<dbReference type="SMART" id="SM00345">
    <property type="entry name" value="HTH_GNTR"/>
    <property type="match status" value="1"/>
</dbReference>
<feature type="domain" description="HTH gntR-type" evidence="4">
    <location>
        <begin position="21"/>
        <end position="88"/>
    </location>
</feature>
<dbReference type="SUPFAM" id="SSF48008">
    <property type="entry name" value="GntR ligand-binding domain-like"/>
    <property type="match status" value="1"/>
</dbReference>
<dbReference type="PANTHER" id="PTHR43537:SF45">
    <property type="entry name" value="GNTR FAMILY REGULATORY PROTEIN"/>
    <property type="match status" value="1"/>
</dbReference>
<proteinExistence type="predicted"/>
<name>A0A081G4I1_9GAMM</name>
<dbReference type="RefSeq" id="WP_036182552.1">
    <property type="nucleotide sequence ID" value="NZ_JMQN01000007.1"/>
</dbReference>
<accession>A0A081G4I1</accession>
<dbReference type="SMART" id="SM00895">
    <property type="entry name" value="FCD"/>
    <property type="match status" value="1"/>
</dbReference>
<dbReference type="CDD" id="cd07377">
    <property type="entry name" value="WHTH_GntR"/>
    <property type="match status" value="1"/>
</dbReference>
<keyword evidence="1" id="KW-0805">Transcription regulation</keyword>
<evidence type="ECO:0000256" key="3">
    <source>
        <dbReference type="ARBA" id="ARBA00023163"/>
    </source>
</evidence>
<dbReference type="OrthoDB" id="9799812at2"/>
<dbReference type="Proteomes" id="UP000028252">
    <property type="component" value="Unassembled WGS sequence"/>
</dbReference>
<keyword evidence="2" id="KW-0238">DNA-binding</keyword>
<dbReference type="SUPFAM" id="SSF46785">
    <property type="entry name" value="Winged helix' DNA-binding domain"/>
    <property type="match status" value="1"/>
</dbReference>